<sequence>MNGQRSFLKDAYVTQPFRIIPVGQHKSDAHAYLMIMSSSPGILSGDAYEYSIRVKENARLQLQSQSYQRLFHMEASATQKMQITLEKGSSFFFVPHPVVPHKNSRFTSLNRIDMAEGCQLLMSEIITCGRKHHGEVFEFTSFHNFFEVFHNGRLVLKDNILLQPKENDLQAMGMLETYTHQGTLIYSATAGIPSAPGLADQVQELLEQEADILGGVSRLQHNGLVVRVLGHGGEQLFTLFQNIQERIWNILG</sequence>
<evidence type="ECO:0000256" key="2">
    <source>
        <dbReference type="ARBA" id="ARBA00023186"/>
    </source>
</evidence>
<dbReference type="InterPro" id="IPR002669">
    <property type="entry name" value="UreD"/>
</dbReference>
<keyword evidence="5" id="KW-1185">Reference proteome</keyword>
<dbReference type="STRING" id="1285928.SAMN04487894_109123"/>
<reference evidence="5" key="1">
    <citation type="submission" date="2016-10" db="EMBL/GenBank/DDBJ databases">
        <authorList>
            <person name="Varghese N."/>
            <person name="Submissions S."/>
        </authorList>
    </citation>
    <scope>NUCLEOTIDE SEQUENCE [LARGE SCALE GENOMIC DNA]</scope>
    <source>
        <strain evidence="5">DSM 25811 / CCM 8410 / LMG 26954 / E90</strain>
    </source>
</reference>
<dbReference type="GO" id="GO:0016151">
    <property type="term" value="F:nickel cation binding"/>
    <property type="evidence" value="ECO:0007669"/>
    <property type="project" value="UniProtKB-UniRule"/>
</dbReference>
<comment type="function">
    <text evidence="3">Required for maturation of urease via the functional incorporation of the urease nickel metallocenter.</text>
</comment>
<gene>
    <name evidence="3" type="primary">ureD</name>
    <name evidence="4" type="ORF">SAMN04487894_109123</name>
</gene>
<comment type="subcellular location">
    <subcellularLocation>
        <location evidence="3">Cytoplasm</location>
    </subcellularLocation>
</comment>
<dbReference type="PANTHER" id="PTHR33643:SF1">
    <property type="entry name" value="UREASE ACCESSORY PROTEIN D"/>
    <property type="match status" value="1"/>
</dbReference>
<keyword evidence="2 3" id="KW-0143">Chaperone</keyword>
<evidence type="ECO:0000256" key="1">
    <source>
        <dbReference type="ARBA" id="ARBA00007177"/>
    </source>
</evidence>
<keyword evidence="3" id="KW-0963">Cytoplasm</keyword>
<organism evidence="4 5">
    <name type="scientific">Niabella drilacis (strain DSM 25811 / CCM 8410 / CCUG 62505 / LMG 26954 / E90)</name>
    <dbReference type="NCBI Taxonomy" id="1285928"/>
    <lineage>
        <taxon>Bacteria</taxon>
        <taxon>Pseudomonadati</taxon>
        <taxon>Bacteroidota</taxon>
        <taxon>Chitinophagia</taxon>
        <taxon>Chitinophagales</taxon>
        <taxon>Chitinophagaceae</taxon>
        <taxon>Niabella</taxon>
    </lineage>
</organism>
<dbReference type="Pfam" id="PF01774">
    <property type="entry name" value="UreD"/>
    <property type="match status" value="1"/>
</dbReference>
<accession>A0A1G6UZJ2</accession>
<dbReference type="HAMAP" id="MF_01384">
    <property type="entry name" value="UreD"/>
    <property type="match status" value="1"/>
</dbReference>
<dbReference type="PANTHER" id="PTHR33643">
    <property type="entry name" value="UREASE ACCESSORY PROTEIN D"/>
    <property type="match status" value="1"/>
</dbReference>
<dbReference type="Proteomes" id="UP000198757">
    <property type="component" value="Unassembled WGS sequence"/>
</dbReference>
<dbReference type="EMBL" id="FMZO01000009">
    <property type="protein sequence ID" value="SDD46056.1"/>
    <property type="molecule type" value="Genomic_DNA"/>
</dbReference>
<dbReference type="GO" id="GO:0005737">
    <property type="term" value="C:cytoplasm"/>
    <property type="evidence" value="ECO:0007669"/>
    <property type="project" value="UniProtKB-SubCell"/>
</dbReference>
<evidence type="ECO:0000313" key="5">
    <source>
        <dbReference type="Proteomes" id="UP000198757"/>
    </source>
</evidence>
<comment type="similarity">
    <text evidence="1 3">Belongs to the UreD family.</text>
</comment>
<name>A0A1G6UZJ2_NIADE</name>
<evidence type="ECO:0000256" key="3">
    <source>
        <dbReference type="HAMAP-Rule" id="MF_01384"/>
    </source>
</evidence>
<protein>
    <recommendedName>
        <fullName evidence="3">Urease accessory protein UreD</fullName>
    </recommendedName>
</protein>
<proteinExistence type="inferred from homology"/>
<evidence type="ECO:0000313" key="4">
    <source>
        <dbReference type="EMBL" id="SDD46056.1"/>
    </source>
</evidence>
<comment type="subunit">
    <text evidence="3">UreD, UreF and UreG form a complex that acts as a GTP-hydrolysis-dependent molecular chaperone, activating the urease apoprotein by helping to assemble the nickel containing metallocenter of UreC. The UreE protein probably delivers the nickel.</text>
</comment>
<keyword evidence="3" id="KW-0996">Nickel insertion</keyword>
<dbReference type="AlphaFoldDB" id="A0A1G6UZJ2"/>